<proteinExistence type="predicted"/>
<evidence type="ECO:0000256" key="3">
    <source>
        <dbReference type="ARBA" id="ARBA00023242"/>
    </source>
</evidence>
<dbReference type="Gene3D" id="1.10.10.60">
    <property type="entry name" value="Homeodomain-like"/>
    <property type="match status" value="1"/>
</dbReference>
<evidence type="ECO:0000256" key="1">
    <source>
        <dbReference type="ARBA" id="ARBA00004123"/>
    </source>
</evidence>
<name>A0A8J2QLC4_9NEOP</name>
<dbReference type="GO" id="GO:0005634">
    <property type="term" value="C:nucleus"/>
    <property type="evidence" value="ECO:0007669"/>
    <property type="project" value="UniProtKB-SubCell"/>
</dbReference>
<dbReference type="Proteomes" id="UP000789524">
    <property type="component" value="Unassembled WGS sequence"/>
</dbReference>
<dbReference type="InterPro" id="IPR009057">
    <property type="entry name" value="Homeodomain-like_sf"/>
</dbReference>
<dbReference type="Pfam" id="PF03221">
    <property type="entry name" value="HTH_Tnp_Tc5"/>
    <property type="match status" value="1"/>
</dbReference>
<dbReference type="InterPro" id="IPR007889">
    <property type="entry name" value="HTH_Psq"/>
</dbReference>
<evidence type="ECO:0000256" key="2">
    <source>
        <dbReference type="ARBA" id="ARBA00023125"/>
    </source>
</evidence>
<dbReference type="PANTHER" id="PTHR19303">
    <property type="entry name" value="TRANSPOSON"/>
    <property type="match status" value="1"/>
</dbReference>
<comment type="caution">
    <text evidence="5">The sequence shown here is derived from an EMBL/GenBank/DDBJ whole genome shotgun (WGS) entry which is preliminary data.</text>
</comment>
<evidence type="ECO:0000259" key="4">
    <source>
        <dbReference type="PROSITE" id="PS51253"/>
    </source>
</evidence>
<dbReference type="OrthoDB" id="4327074at2759"/>
<feature type="domain" description="HTH CENPB-type" evidence="4">
    <location>
        <begin position="75"/>
        <end position="154"/>
    </location>
</feature>
<evidence type="ECO:0000313" key="5">
    <source>
        <dbReference type="EMBL" id="CAG9565016.1"/>
    </source>
</evidence>
<dbReference type="SUPFAM" id="SSF46689">
    <property type="entry name" value="Homeodomain-like"/>
    <property type="match status" value="1"/>
</dbReference>
<sequence length="220" mass="25957">MSDLYLWTSKMPRSKDGKTRRKLCPETLSEAVKEARNGCSLRKVAEKYEIPKSTIFKYLRMNKDKDLDRNNIDILRNDVKKVFNDDEEKQLEEYFEKAAYLHMGLNVKQVRELAYQFAVMKQKQNIPNSWHQHKMAGVGWLRYYRQRHSHLSLRKPEATSLARASSFNRPNVSKFFDNLQKVIEKHQFTPENIYNLDETGICTVHNPRKSTGSKENKTAR</sequence>
<dbReference type="Pfam" id="PF05225">
    <property type="entry name" value="HTH_psq"/>
    <property type="match status" value="1"/>
</dbReference>
<keyword evidence="2" id="KW-0238">DNA-binding</keyword>
<dbReference type="EMBL" id="CAKASE010000052">
    <property type="protein sequence ID" value="CAG9565016.1"/>
    <property type="molecule type" value="Genomic_DNA"/>
</dbReference>
<dbReference type="InterPro" id="IPR006600">
    <property type="entry name" value="HTH_CenpB_DNA-bd_dom"/>
</dbReference>
<organism evidence="5 6">
    <name type="scientific">Danaus chrysippus</name>
    <name type="common">African queen</name>
    <dbReference type="NCBI Taxonomy" id="151541"/>
    <lineage>
        <taxon>Eukaryota</taxon>
        <taxon>Metazoa</taxon>
        <taxon>Ecdysozoa</taxon>
        <taxon>Arthropoda</taxon>
        <taxon>Hexapoda</taxon>
        <taxon>Insecta</taxon>
        <taxon>Pterygota</taxon>
        <taxon>Neoptera</taxon>
        <taxon>Endopterygota</taxon>
        <taxon>Lepidoptera</taxon>
        <taxon>Glossata</taxon>
        <taxon>Ditrysia</taxon>
        <taxon>Papilionoidea</taxon>
        <taxon>Nymphalidae</taxon>
        <taxon>Danainae</taxon>
        <taxon>Danaini</taxon>
        <taxon>Danaina</taxon>
        <taxon>Danaus</taxon>
        <taxon>Anosia</taxon>
    </lineage>
</organism>
<protein>
    <submittedName>
        <fullName evidence="5">(African queen) hypothetical protein</fullName>
    </submittedName>
</protein>
<evidence type="ECO:0000313" key="6">
    <source>
        <dbReference type="Proteomes" id="UP000789524"/>
    </source>
</evidence>
<dbReference type="InterPro" id="IPR050863">
    <property type="entry name" value="CenT-Element_Derived"/>
</dbReference>
<dbReference type="PANTHER" id="PTHR19303:SF74">
    <property type="entry name" value="POGO TRANSPOSABLE ELEMENT WITH KRAB DOMAIN"/>
    <property type="match status" value="1"/>
</dbReference>
<reference evidence="5" key="1">
    <citation type="submission" date="2021-09" db="EMBL/GenBank/DDBJ databases">
        <authorList>
            <person name="Martin H S."/>
        </authorList>
    </citation>
    <scope>NUCLEOTIDE SEQUENCE</scope>
</reference>
<keyword evidence="3" id="KW-0539">Nucleus</keyword>
<keyword evidence="6" id="KW-1185">Reference proteome</keyword>
<dbReference type="AlphaFoldDB" id="A0A8J2QLC4"/>
<comment type="subcellular location">
    <subcellularLocation>
        <location evidence="1">Nucleus</location>
    </subcellularLocation>
</comment>
<gene>
    <name evidence="5" type="ORF">DCHRY22_LOCUS5925</name>
</gene>
<accession>A0A8J2QLC4</accession>
<dbReference type="GO" id="GO:0003677">
    <property type="term" value="F:DNA binding"/>
    <property type="evidence" value="ECO:0007669"/>
    <property type="project" value="UniProtKB-KW"/>
</dbReference>
<dbReference type="PROSITE" id="PS51253">
    <property type="entry name" value="HTH_CENPB"/>
    <property type="match status" value="1"/>
</dbReference>